<gene>
    <name evidence="1" type="ORF">THIOM_002573</name>
</gene>
<proteinExistence type="predicted"/>
<keyword evidence="2" id="KW-1185">Reference proteome</keyword>
<accession>A0A176S116</accession>
<organism evidence="1 2">
    <name type="scientific">Candidatus Thiomargarita nelsonii</name>
    <dbReference type="NCBI Taxonomy" id="1003181"/>
    <lineage>
        <taxon>Bacteria</taxon>
        <taxon>Pseudomonadati</taxon>
        <taxon>Pseudomonadota</taxon>
        <taxon>Gammaproteobacteria</taxon>
        <taxon>Thiotrichales</taxon>
        <taxon>Thiotrichaceae</taxon>
        <taxon>Thiomargarita</taxon>
    </lineage>
</organism>
<comment type="caution">
    <text evidence="1">The sequence shown here is derived from an EMBL/GenBank/DDBJ whole genome shotgun (WGS) entry which is preliminary data.</text>
</comment>
<dbReference type="AlphaFoldDB" id="A0A176S116"/>
<sequence>MSMENGEDFWVQYYDGSTWHTVAAYARGTDFNNNTFYNKKVYIDEANYNFPTNLKIRFMNDASGNRDDVYIDEIRVSAK</sequence>
<dbReference type="EMBL" id="LUTY01001482">
    <property type="protein sequence ID" value="OAD21654.1"/>
    <property type="molecule type" value="Genomic_DNA"/>
</dbReference>
<name>A0A176S116_9GAMM</name>
<reference evidence="1 2" key="1">
    <citation type="submission" date="2016-05" db="EMBL/GenBank/DDBJ databases">
        <title>Single-cell genome of chain-forming Candidatus Thiomargarita nelsonii and comparison to other large sulfur-oxidizing bacteria.</title>
        <authorList>
            <person name="Winkel M."/>
            <person name="Salman V."/>
            <person name="Woyke T."/>
            <person name="Schulz-Vogt H."/>
            <person name="Richter M."/>
            <person name="Flood B."/>
            <person name="Bailey J."/>
            <person name="Amann R."/>
            <person name="Mussmann M."/>
        </authorList>
    </citation>
    <scope>NUCLEOTIDE SEQUENCE [LARGE SCALE GENOMIC DNA]</scope>
    <source>
        <strain evidence="1 2">THI036</strain>
    </source>
</reference>
<evidence type="ECO:0000313" key="2">
    <source>
        <dbReference type="Proteomes" id="UP000076962"/>
    </source>
</evidence>
<dbReference type="Proteomes" id="UP000076962">
    <property type="component" value="Unassembled WGS sequence"/>
</dbReference>
<evidence type="ECO:0000313" key="1">
    <source>
        <dbReference type="EMBL" id="OAD21654.1"/>
    </source>
</evidence>
<protein>
    <submittedName>
        <fullName evidence="1">Extracellular ribonuclease/nuclease fusion protein</fullName>
    </submittedName>
</protein>